<evidence type="ECO:0000313" key="3">
    <source>
        <dbReference type="Proteomes" id="UP000007266"/>
    </source>
</evidence>
<evidence type="ECO:0000313" key="2">
    <source>
        <dbReference type="EMBL" id="EFA13021.1"/>
    </source>
</evidence>
<dbReference type="AlphaFoldDB" id="D7EK83"/>
<gene>
    <name evidence="2" type="primary">GLEAN_11487</name>
    <name evidence="2" type="ORF">TcasGA2_TC011487</name>
</gene>
<dbReference type="InterPro" id="IPR040676">
    <property type="entry name" value="DUF5641"/>
</dbReference>
<dbReference type="Pfam" id="PF18701">
    <property type="entry name" value="DUF5641"/>
    <property type="match status" value="1"/>
</dbReference>
<dbReference type="PANTHER" id="PTHR47331:SF1">
    <property type="entry name" value="GAG-LIKE PROTEIN"/>
    <property type="match status" value="1"/>
</dbReference>
<dbReference type="PhylomeDB" id="D7EK83"/>
<keyword evidence="3" id="KW-1185">Reference proteome</keyword>
<dbReference type="Proteomes" id="UP000007266">
    <property type="component" value="Unassembled WGS sequence"/>
</dbReference>
<proteinExistence type="predicted"/>
<dbReference type="InParanoid" id="D7EK83"/>
<feature type="domain" description="DUF5641" evidence="1">
    <location>
        <begin position="201"/>
        <end position="262"/>
    </location>
</feature>
<protein>
    <recommendedName>
        <fullName evidence="1">DUF5641 domain-containing protein</fullName>
    </recommendedName>
</protein>
<name>D7EK83_TRICA</name>
<reference evidence="2 3" key="2">
    <citation type="journal article" date="2010" name="Nucleic Acids Res.">
        <title>BeetleBase in 2010: revisions to provide comprehensive genomic information for Tribolium castaneum.</title>
        <authorList>
            <person name="Kim H.S."/>
            <person name="Murphy T."/>
            <person name="Xia J."/>
            <person name="Caragea D."/>
            <person name="Park Y."/>
            <person name="Beeman R.W."/>
            <person name="Lorenzen M.D."/>
            <person name="Butcher S."/>
            <person name="Manak J.R."/>
            <person name="Brown S.J."/>
        </authorList>
    </citation>
    <scope>NUCLEOTIDE SEQUENCE [LARGE SCALE GENOMIC DNA]</scope>
    <source>
        <strain evidence="2 3">Georgia GA2</strain>
    </source>
</reference>
<reference evidence="2 3" key="1">
    <citation type="journal article" date="2008" name="Nature">
        <title>The genome of the model beetle and pest Tribolium castaneum.</title>
        <authorList>
            <consortium name="Tribolium Genome Sequencing Consortium"/>
            <person name="Richards S."/>
            <person name="Gibbs R.A."/>
            <person name="Weinstock G.M."/>
            <person name="Brown S.J."/>
            <person name="Denell R."/>
            <person name="Beeman R.W."/>
            <person name="Gibbs R."/>
            <person name="Beeman R.W."/>
            <person name="Brown S.J."/>
            <person name="Bucher G."/>
            <person name="Friedrich M."/>
            <person name="Grimmelikhuijzen C.J."/>
            <person name="Klingler M."/>
            <person name="Lorenzen M."/>
            <person name="Richards S."/>
            <person name="Roth S."/>
            <person name="Schroder R."/>
            <person name="Tautz D."/>
            <person name="Zdobnov E.M."/>
            <person name="Muzny D."/>
            <person name="Gibbs R.A."/>
            <person name="Weinstock G.M."/>
            <person name="Attaway T."/>
            <person name="Bell S."/>
            <person name="Buhay C.J."/>
            <person name="Chandrabose M.N."/>
            <person name="Chavez D."/>
            <person name="Clerk-Blankenburg K.P."/>
            <person name="Cree A."/>
            <person name="Dao M."/>
            <person name="Davis C."/>
            <person name="Chacko J."/>
            <person name="Dinh H."/>
            <person name="Dugan-Rocha S."/>
            <person name="Fowler G."/>
            <person name="Garner T.T."/>
            <person name="Garnes J."/>
            <person name="Gnirke A."/>
            <person name="Hawes A."/>
            <person name="Hernandez J."/>
            <person name="Hines S."/>
            <person name="Holder M."/>
            <person name="Hume J."/>
            <person name="Jhangiani S.N."/>
            <person name="Joshi V."/>
            <person name="Khan Z.M."/>
            <person name="Jackson L."/>
            <person name="Kovar C."/>
            <person name="Kowis A."/>
            <person name="Lee S."/>
            <person name="Lewis L.R."/>
            <person name="Margolis J."/>
            <person name="Morgan M."/>
            <person name="Nazareth L.V."/>
            <person name="Nguyen N."/>
            <person name="Okwuonu G."/>
            <person name="Parker D."/>
            <person name="Richards S."/>
            <person name="Ruiz S.J."/>
            <person name="Santibanez J."/>
            <person name="Savard J."/>
            <person name="Scherer S.E."/>
            <person name="Schneider B."/>
            <person name="Sodergren E."/>
            <person name="Tautz D."/>
            <person name="Vattahil S."/>
            <person name="Villasana D."/>
            <person name="White C.S."/>
            <person name="Wright R."/>
            <person name="Park Y."/>
            <person name="Beeman R.W."/>
            <person name="Lord J."/>
            <person name="Oppert B."/>
            <person name="Lorenzen M."/>
            <person name="Brown S."/>
            <person name="Wang L."/>
            <person name="Savard J."/>
            <person name="Tautz D."/>
            <person name="Richards S."/>
            <person name="Weinstock G."/>
            <person name="Gibbs R.A."/>
            <person name="Liu Y."/>
            <person name="Worley K."/>
            <person name="Weinstock G."/>
            <person name="Elsik C.G."/>
            <person name="Reese J.T."/>
            <person name="Elhaik E."/>
            <person name="Landan G."/>
            <person name="Graur D."/>
            <person name="Arensburger P."/>
            <person name="Atkinson P."/>
            <person name="Beeman R.W."/>
            <person name="Beidler J."/>
            <person name="Brown S.J."/>
            <person name="Demuth J.P."/>
            <person name="Drury D.W."/>
            <person name="Du Y.Z."/>
            <person name="Fujiwara H."/>
            <person name="Lorenzen M."/>
            <person name="Maselli V."/>
            <person name="Osanai M."/>
            <person name="Park Y."/>
            <person name="Robertson H.M."/>
            <person name="Tu Z."/>
            <person name="Wang J.J."/>
            <person name="Wang S."/>
            <person name="Richards S."/>
            <person name="Song H."/>
            <person name="Zhang L."/>
            <person name="Sodergren E."/>
            <person name="Werner D."/>
            <person name="Stanke M."/>
            <person name="Morgenstern B."/>
            <person name="Solovyev V."/>
            <person name="Kosarev P."/>
            <person name="Brown G."/>
            <person name="Chen H.C."/>
            <person name="Ermolaeva O."/>
            <person name="Hlavina W."/>
            <person name="Kapustin Y."/>
            <person name="Kiryutin B."/>
            <person name="Kitts P."/>
            <person name="Maglott D."/>
            <person name="Pruitt K."/>
            <person name="Sapojnikov V."/>
            <person name="Souvorov A."/>
            <person name="Mackey A.J."/>
            <person name="Waterhouse R.M."/>
            <person name="Wyder S."/>
            <person name="Zdobnov E.M."/>
            <person name="Zdobnov E.M."/>
            <person name="Wyder S."/>
            <person name="Kriventseva E.V."/>
            <person name="Kadowaki T."/>
            <person name="Bork P."/>
            <person name="Aranda M."/>
            <person name="Bao R."/>
            <person name="Beermann A."/>
            <person name="Berns N."/>
            <person name="Bolognesi R."/>
            <person name="Bonneton F."/>
            <person name="Bopp D."/>
            <person name="Brown S.J."/>
            <person name="Bucher G."/>
            <person name="Butts T."/>
            <person name="Chaumot A."/>
            <person name="Denell R.E."/>
            <person name="Ferrier D.E."/>
            <person name="Friedrich M."/>
            <person name="Gordon C.M."/>
            <person name="Jindra M."/>
            <person name="Klingler M."/>
            <person name="Lan Q."/>
            <person name="Lattorff H.M."/>
            <person name="Laudet V."/>
            <person name="von Levetsow C."/>
            <person name="Liu Z."/>
            <person name="Lutz R."/>
            <person name="Lynch J.A."/>
            <person name="da Fonseca R.N."/>
            <person name="Posnien N."/>
            <person name="Reuter R."/>
            <person name="Roth S."/>
            <person name="Savard J."/>
            <person name="Schinko J.B."/>
            <person name="Schmitt C."/>
            <person name="Schoppmeier M."/>
            <person name="Schroder R."/>
            <person name="Shippy T.D."/>
            <person name="Simonnet F."/>
            <person name="Marques-Souza H."/>
            <person name="Tautz D."/>
            <person name="Tomoyasu Y."/>
            <person name="Trauner J."/>
            <person name="Van der Zee M."/>
            <person name="Vervoort M."/>
            <person name="Wittkopp N."/>
            <person name="Wimmer E.A."/>
            <person name="Yang X."/>
            <person name="Jones A.K."/>
            <person name="Sattelle D.B."/>
            <person name="Ebert P.R."/>
            <person name="Nelson D."/>
            <person name="Scott J.G."/>
            <person name="Beeman R.W."/>
            <person name="Muthukrishnan S."/>
            <person name="Kramer K.J."/>
            <person name="Arakane Y."/>
            <person name="Beeman R.W."/>
            <person name="Zhu Q."/>
            <person name="Hogenkamp D."/>
            <person name="Dixit R."/>
            <person name="Oppert B."/>
            <person name="Jiang H."/>
            <person name="Zou Z."/>
            <person name="Marshall J."/>
            <person name="Elpidina E."/>
            <person name="Vinokurov K."/>
            <person name="Oppert C."/>
            <person name="Zou Z."/>
            <person name="Evans J."/>
            <person name="Lu Z."/>
            <person name="Zhao P."/>
            <person name="Sumathipala N."/>
            <person name="Altincicek B."/>
            <person name="Vilcinskas A."/>
            <person name="Williams M."/>
            <person name="Hultmark D."/>
            <person name="Hetru C."/>
            <person name="Jiang H."/>
            <person name="Grimmelikhuijzen C.J."/>
            <person name="Hauser F."/>
            <person name="Cazzamali G."/>
            <person name="Williamson M."/>
            <person name="Park Y."/>
            <person name="Li B."/>
            <person name="Tanaka Y."/>
            <person name="Predel R."/>
            <person name="Neupert S."/>
            <person name="Schachtner J."/>
            <person name="Verleyen P."/>
            <person name="Raible F."/>
            <person name="Bork P."/>
            <person name="Friedrich M."/>
            <person name="Walden K.K."/>
            <person name="Robertson H.M."/>
            <person name="Angeli S."/>
            <person name="Foret S."/>
            <person name="Bucher G."/>
            <person name="Schuetz S."/>
            <person name="Maleszka R."/>
            <person name="Wimmer E.A."/>
            <person name="Beeman R.W."/>
            <person name="Lorenzen M."/>
            <person name="Tomoyasu Y."/>
            <person name="Miller S.C."/>
            <person name="Grossmann D."/>
            <person name="Bucher G."/>
        </authorList>
    </citation>
    <scope>NUCLEOTIDE SEQUENCE [LARGE SCALE GENOMIC DNA]</scope>
    <source>
        <strain evidence="2 3">Georgia GA2</strain>
    </source>
</reference>
<dbReference type="PANTHER" id="PTHR47331">
    <property type="entry name" value="PHD-TYPE DOMAIN-CONTAINING PROTEIN"/>
    <property type="match status" value="1"/>
</dbReference>
<evidence type="ECO:0000259" key="1">
    <source>
        <dbReference type="Pfam" id="PF18701"/>
    </source>
</evidence>
<organism evidence="2 3">
    <name type="scientific">Tribolium castaneum</name>
    <name type="common">Red flour beetle</name>
    <dbReference type="NCBI Taxonomy" id="7070"/>
    <lineage>
        <taxon>Eukaryota</taxon>
        <taxon>Metazoa</taxon>
        <taxon>Ecdysozoa</taxon>
        <taxon>Arthropoda</taxon>
        <taxon>Hexapoda</taxon>
        <taxon>Insecta</taxon>
        <taxon>Pterygota</taxon>
        <taxon>Neoptera</taxon>
        <taxon>Endopterygota</taxon>
        <taxon>Coleoptera</taxon>
        <taxon>Polyphaga</taxon>
        <taxon>Cucujiformia</taxon>
        <taxon>Tenebrionidae</taxon>
        <taxon>Tenebrionidae incertae sedis</taxon>
        <taxon>Tribolium</taxon>
    </lineage>
</organism>
<accession>D7EK83</accession>
<dbReference type="EMBL" id="KQ971387">
    <property type="protein sequence ID" value="EFA13021.1"/>
    <property type="molecule type" value="Genomic_DNA"/>
</dbReference>
<sequence length="339" mass="39229">MRRPWNNDEPIDFNIDNNVMDQEMVPTDDEQPQLRNYVEENLGTNCGQKFQYPVKCKSVPRGILQREKFIVAENAYFDAYFEALIKLSDEIEGSSRNKESIRAVSMTPREDEDRQIKFWELEEVTSKKKFVKKSSIKRSREVEKKFMQEYLDMGHMVRVPESQEFQGKYYIPHQAVIREESTTTKLRVVFDASCKISSGTDEKNFNVGELVLIKEDNINPSKWPLAKIKEVHPGGDGVVRVVTLERLEKTTDKRSIHCLIPLPRENEELEQNQKPSKKCGNTVALKNKAKFTWRVSIIALLFITTLTDAAKPLFKVQYPKPGIYIEHLGEAKINRGTLN</sequence>
<dbReference type="HOGENOM" id="CLU_819735_0_0_1"/>